<evidence type="ECO:0000313" key="3">
    <source>
        <dbReference type="Proteomes" id="UP000326289"/>
    </source>
</evidence>
<reference evidence="2 3" key="1">
    <citation type="submission" date="2019-04" db="EMBL/GenBank/DDBJ databases">
        <title>Fungal friends and foes A comparative genomics study of 23 Aspergillus species from section Flavi.</title>
        <authorList>
            <consortium name="DOE Joint Genome Institute"/>
            <person name="Kjaerbolling I."/>
            <person name="Vesth T.C."/>
            <person name="Frisvad J.C."/>
            <person name="Nybo J.L."/>
            <person name="Theobald S."/>
            <person name="Kildgaard S."/>
            <person name="Petersen T.I."/>
            <person name="Kuo A."/>
            <person name="Sato A."/>
            <person name="Lyhne E.K."/>
            <person name="Kogle M.E."/>
            <person name="Wiebenga A."/>
            <person name="Kun R.S."/>
            <person name="Lubbers R.J."/>
            <person name="Makela M.R."/>
            <person name="Barry K."/>
            <person name="Chovatia M."/>
            <person name="Clum A."/>
            <person name="Daum C."/>
            <person name="Haridas S."/>
            <person name="He G."/>
            <person name="LaButti K."/>
            <person name="Lipzen A."/>
            <person name="Mondo S."/>
            <person name="Pangilinan J."/>
            <person name="Riley R."/>
            <person name="Salamov A."/>
            <person name="Simmons B.A."/>
            <person name="Magnuson J.K."/>
            <person name="Henrissat B."/>
            <person name="Mortensen U.H."/>
            <person name="Larsen T.O."/>
            <person name="De vries R.P."/>
            <person name="Grigoriev I.V."/>
            <person name="Machida M."/>
            <person name="Baker S.E."/>
            <person name="Andersen M.R."/>
        </authorList>
    </citation>
    <scope>NUCLEOTIDE SEQUENCE [LARGE SCALE GENOMIC DNA]</scope>
    <source>
        <strain evidence="2 3">CBS 117635</strain>
    </source>
</reference>
<dbReference type="Proteomes" id="UP000326289">
    <property type="component" value="Unassembled WGS sequence"/>
</dbReference>
<organism evidence="2 3">
    <name type="scientific">Aspergillus minisclerotigenes</name>
    <dbReference type="NCBI Taxonomy" id="656917"/>
    <lineage>
        <taxon>Eukaryota</taxon>
        <taxon>Fungi</taxon>
        <taxon>Dikarya</taxon>
        <taxon>Ascomycota</taxon>
        <taxon>Pezizomycotina</taxon>
        <taxon>Eurotiomycetes</taxon>
        <taxon>Eurotiomycetidae</taxon>
        <taxon>Eurotiales</taxon>
        <taxon>Aspergillaceae</taxon>
        <taxon>Aspergillus</taxon>
        <taxon>Aspergillus subgen. Circumdati</taxon>
    </lineage>
</organism>
<keyword evidence="3" id="KW-1185">Reference proteome</keyword>
<keyword evidence="1" id="KW-0732">Signal</keyword>
<accession>A0A5N6IV01</accession>
<sequence>MKYFLLLILSCLLLLTETALASNTAGPAETLFFYNAYKNFVKHILYRGEKLQVEDAKFRDTLDNAGTAGITETSKRLRERGFKCVYDLSRLVEGAGKATPFSKVFEAVEEQIKEKLSFSSVESERNNMKTALKLIEQNRVADNMKYFIKELETRMGIEFVKSPRTTDDGRAWQAYETKETASKYPDHDNLSKEAQDIVKKLRDGKIVVKDWSFPSHQAVIVKVKDLQKLVNKC</sequence>
<feature type="chain" id="PRO_5024830870" evidence="1">
    <location>
        <begin position="22"/>
        <end position="233"/>
    </location>
</feature>
<gene>
    <name evidence="2" type="ORF">BDV30DRAFT_215623</name>
</gene>
<proteinExistence type="predicted"/>
<evidence type="ECO:0000313" key="2">
    <source>
        <dbReference type="EMBL" id="KAB8270185.1"/>
    </source>
</evidence>
<dbReference type="AlphaFoldDB" id="A0A5N6IV01"/>
<feature type="signal peptide" evidence="1">
    <location>
        <begin position="1"/>
        <end position="21"/>
    </location>
</feature>
<evidence type="ECO:0000256" key="1">
    <source>
        <dbReference type="SAM" id="SignalP"/>
    </source>
</evidence>
<dbReference type="EMBL" id="ML732834">
    <property type="protein sequence ID" value="KAB8270185.1"/>
    <property type="molecule type" value="Genomic_DNA"/>
</dbReference>
<protein>
    <submittedName>
        <fullName evidence="2">Uncharacterized protein</fullName>
    </submittedName>
</protein>
<name>A0A5N6IV01_9EURO</name>